<accession>A0A3S5BAP0</accession>
<reference evidence="2" key="1">
    <citation type="submission" date="2018-11" db="EMBL/GenBank/DDBJ databases">
        <authorList>
            <consortium name="Pathogen Informatics"/>
        </authorList>
    </citation>
    <scope>NUCLEOTIDE SEQUENCE</scope>
</reference>
<evidence type="ECO:0000256" key="1">
    <source>
        <dbReference type="SAM" id="MobiDB-lite"/>
    </source>
</evidence>
<dbReference type="Proteomes" id="UP000784294">
    <property type="component" value="Unassembled WGS sequence"/>
</dbReference>
<feature type="region of interest" description="Disordered" evidence="1">
    <location>
        <begin position="28"/>
        <end position="52"/>
    </location>
</feature>
<protein>
    <submittedName>
        <fullName evidence="2">Uncharacterized protein</fullName>
    </submittedName>
</protein>
<proteinExistence type="predicted"/>
<name>A0A3S5BAP0_9PLAT</name>
<evidence type="ECO:0000313" key="2">
    <source>
        <dbReference type="EMBL" id="VEL41237.1"/>
    </source>
</evidence>
<dbReference type="EMBL" id="CAAALY010268506">
    <property type="protein sequence ID" value="VEL41237.1"/>
    <property type="molecule type" value="Genomic_DNA"/>
</dbReference>
<feature type="region of interest" description="Disordered" evidence="1">
    <location>
        <begin position="159"/>
        <end position="181"/>
    </location>
</feature>
<evidence type="ECO:0000313" key="3">
    <source>
        <dbReference type="Proteomes" id="UP000784294"/>
    </source>
</evidence>
<organism evidence="2 3">
    <name type="scientific">Protopolystoma xenopodis</name>
    <dbReference type="NCBI Taxonomy" id="117903"/>
    <lineage>
        <taxon>Eukaryota</taxon>
        <taxon>Metazoa</taxon>
        <taxon>Spiralia</taxon>
        <taxon>Lophotrochozoa</taxon>
        <taxon>Platyhelminthes</taxon>
        <taxon>Monogenea</taxon>
        <taxon>Polyopisthocotylea</taxon>
        <taxon>Polystomatidea</taxon>
        <taxon>Polystomatidae</taxon>
        <taxon>Protopolystoma</taxon>
    </lineage>
</organism>
<keyword evidence="3" id="KW-1185">Reference proteome</keyword>
<sequence>MVGPGRSELGASTCCQAEVKQLELAGQSAPDDGFLTGYSPSDGGLLPGRQGLPSSELAGLSSLRSARYQIARPDEETNPYRHTDIGVHRVRTDGNLGAGVFSLPASASASVSIATKGATDPSTGQSWPAWVMYGAESIGRFGDVSPTLRRTSSWAVEMPTPVGQPRLPLPPSTATVHTGPHKTAAYSTDGQTAPSDSCPGLATAHTHAQGHTQTHAYGHGHGHGYVRRMEPINGQGTHSVSDLLDWTVDIFFIRQNLV</sequence>
<comment type="caution">
    <text evidence="2">The sequence shown here is derived from an EMBL/GenBank/DDBJ whole genome shotgun (WGS) entry which is preliminary data.</text>
</comment>
<dbReference type="AlphaFoldDB" id="A0A3S5BAP0"/>
<gene>
    <name evidence="2" type="ORF">PXEA_LOCUS34677</name>
</gene>